<dbReference type="EMBL" id="KZ805695">
    <property type="protein sequence ID" value="PVH92319.1"/>
    <property type="molecule type" value="Genomic_DNA"/>
</dbReference>
<proteinExistence type="predicted"/>
<dbReference type="AlphaFoldDB" id="A0A2V1D3W4"/>
<sequence length="254" mass="28726">MDYKFVVTSSDPGNASQNTRQLVRQRASRAAARTRRREARLTGVNQLQMPPWLEADLARASAQSVDPLFIQPTPSITRTLSPSPPRSLLPIRELLEFSKYDMSKTLLSHDELSPILAEPLRIQKILSLMHEQFFLGLGERHEANQCINDAVHCLWAYLQQFLLPESLSASKNKHVKCYVRALNSIRSALDEGSTLDGVDVCPLNHPIMAGFCMPAGLFMFWKTSDHGALLPNLTKIFSLHNVLLWYGNTLFERR</sequence>
<protein>
    <submittedName>
        <fullName evidence="2">Uncharacterized protein</fullName>
    </submittedName>
</protein>
<accession>A0A2V1D3W4</accession>
<evidence type="ECO:0000313" key="3">
    <source>
        <dbReference type="Proteomes" id="UP000244855"/>
    </source>
</evidence>
<organism evidence="2 3">
    <name type="scientific">Periconia macrospinosa</name>
    <dbReference type="NCBI Taxonomy" id="97972"/>
    <lineage>
        <taxon>Eukaryota</taxon>
        <taxon>Fungi</taxon>
        <taxon>Dikarya</taxon>
        <taxon>Ascomycota</taxon>
        <taxon>Pezizomycotina</taxon>
        <taxon>Dothideomycetes</taxon>
        <taxon>Pleosporomycetidae</taxon>
        <taxon>Pleosporales</taxon>
        <taxon>Massarineae</taxon>
        <taxon>Periconiaceae</taxon>
        <taxon>Periconia</taxon>
    </lineage>
</organism>
<evidence type="ECO:0000313" key="2">
    <source>
        <dbReference type="EMBL" id="PVH92319.1"/>
    </source>
</evidence>
<name>A0A2V1D3W4_9PLEO</name>
<reference evidence="2 3" key="1">
    <citation type="journal article" date="2018" name="Sci. Rep.">
        <title>Comparative genomics provides insights into the lifestyle and reveals functional heterogeneity of dark septate endophytic fungi.</title>
        <authorList>
            <person name="Knapp D.G."/>
            <person name="Nemeth J.B."/>
            <person name="Barry K."/>
            <person name="Hainaut M."/>
            <person name="Henrissat B."/>
            <person name="Johnson J."/>
            <person name="Kuo A."/>
            <person name="Lim J.H.P."/>
            <person name="Lipzen A."/>
            <person name="Nolan M."/>
            <person name="Ohm R.A."/>
            <person name="Tamas L."/>
            <person name="Grigoriev I.V."/>
            <person name="Spatafora J.W."/>
            <person name="Nagy L.G."/>
            <person name="Kovacs G.M."/>
        </authorList>
    </citation>
    <scope>NUCLEOTIDE SEQUENCE [LARGE SCALE GENOMIC DNA]</scope>
    <source>
        <strain evidence="2 3">DSE2036</strain>
    </source>
</reference>
<evidence type="ECO:0000256" key="1">
    <source>
        <dbReference type="SAM" id="MobiDB-lite"/>
    </source>
</evidence>
<feature type="compositionally biased region" description="Polar residues" evidence="1">
    <location>
        <begin position="7"/>
        <end position="22"/>
    </location>
</feature>
<feature type="region of interest" description="Disordered" evidence="1">
    <location>
        <begin position="1"/>
        <end position="22"/>
    </location>
</feature>
<dbReference type="Proteomes" id="UP000244855">
    <property type="component" value="Unassembled WGS sequence"/>
</dbReference>
<keyword evidence="3" id="KW-1185">Reference proteome</keyword>
<gene>
    <name evidence="2" type="ORF">DM02DRAFT_635459</name>
</gene>